<comment type="caution">
    <text evidence="1">The sequence shown here is derived from an EMBL/GenBank/DDBJ whole genome shotgun (WGS) entry which is preliminary data.</text>
</comment>
<dbReference type="InterPro" id="IPR037233">
    <property type="entry name" value="CcmK-like_sf"/>
</dbReference>
<organism evidence="1 2">
    <name type="scientific">Streptomyces griseofuscus</name>
    <dbReference type="NCBI Taxonomy" id="146922"/>
    <lineage>
        <taxon>Bacteria</taxon>
        <taxon>Bacillati</taxon>
        <taxon>Actinomycetota</taxon>
        <taxon>Actinomycetes</taxon>
        <taxon>Kitasatosporales</taxon>
        <taxon>Streptomycetaceae</taxon>
        <taxon>Streptomyces</taxon>
    </lineage>
</organism>
<feature type="non-terminal residue" evidence="1">
    <location>
        <position position="42"/>
    </location>
</feature>
<accession>A0A3R8Q4C2</accession>
<gene>
    <name evidence="1" type="ORF">CQW44_37930</name>
</gene>
<keyword evidence="2" id="KW-1185">Reference proteome</keyword>
<dbReference type="Proteomes" id="UP000276379">
    <property type="component" value="Unassembled WGS sequence"/>
</dbReference>
<evidence type="ECO:0000313" key="1">
    <source>
        <dbReference type="EMBL" id="RRQ75829.1"/>
    </source>
</evidence>
<reference evidence="1 2" key="1">
    <citation type="submission" date="2017-10" db="EMBL/GenBank/DDBJ databases">
        <title>Draft genome of actinobacteria isolated from guarana (Paullinia cupana (Mart.) Ducke.</title>
        <authorList>
            <person name="Siqueira K.A."/>
            <person name="Liotti R.G."/>
            <person name="Mendes T.A."/>
            <person name="Soares M.A."/>
        </authorList>
    </citation>
    <scope>NUCLEOTIDE SEQUENCE [LARGE SCALE GENOMIC DNA]</scope>
    <source>
        <strain evidence="1 2">199</strain>
    </source>
</reference>
<dbReference type="InterPro" id="IPR009307">
    <property type="entry name" value="EutS/PduU/CutR"/>
</dbReference>
<dbReference type="PANTHER" id="PTHR40449">
    <property type="entry name" value="ETHANOLAMINE UTILIZATION PROTEIN EUTS"/>
    <property type="match status" value="1"/>
</dbReference>
<dbReference type="Gene3D" id="3.30.70.1710">
    <property type="match status" value="1"/>
</dbReference>
<dbReference type="GO" id="GO:0031469">
    <property type="term" value="C:bacterial microcompartment"/>
    <property type="evidence" value="ECO:0007669"/>
    <property type="project" value="InterPro"/>
</dbReference>
<protein>
    <submittedName>
        <fullName evidence="1">Propanediol utilization protein</fullName>
    </submittedName>
</protein>
<sequence>MEKQRIVQEFVPGKQITLAHVIAAPDPDIYRRLGIDEERSRN</sequence>
<evidence type="ECO:0000313" key="2">
    <source>
        <dbReference type="Proteomes" id="UP000276379"/>
    </source>
</evidence>
<proteinExistence type="predicted"/>
<dbReference type="EMBL" id="PDES01000088">
    <property type="protein sequence ID" value="RRQ75829.1"/>
    <property type="molecule type" value="Genomic_DNA"/>
</dbReference>
<dbReference type="PANTHER" id="PTHR40449:SF2">
    <property type="entry name" value="BACTERIAL MICROCOMPARTMENT SHELL PROTEIN EUTS"/>
    <property type="match status" value="1"/>
</dbReference>
<name>A0A3R8Q4C2_9ACTN</name>
<dbReference type="AlphaFoldDB" id="A0A3R8Q4C2"/>